<keyword evidence="1" id="KW-0812">Transmembrane</keyword>
<keyword evidence="1" id="KW-0472">Membrane</keyword>
<sequence length="64" mass="7546">MLRSMEKIWARATGHLMGNSDEERPDVPILTLREARVALYLKTFWVVIHVITCLFIIANIIRHW</sequence>
<dbReference type="Proteomes" id="UP000747791">
    <property type="component" value="Unassembled WGS sequence"/>
</dbReference>
<comment type="caution">
    <text evidence="2">The sequence shown here is derived from an EMBL/GenBank/DDBJ whole genome shotgun (WGS) entry which is preliminary data.</text>
</comment>
<name>A0A966HSD8_9PROT</name>
<keyword evidence="1" id="KW-1133">Transmembrane helix</keyword>
<feature type="transmembrane region" description="Helical" evidence="1">
    <location>
        <begin position="39"/>
        <end position="61"/>
    </location>
</feature>
<accession>A0A966HSD8</accession>
<evidence type="ECO:0008006" key="4">
    <source>
        <dbReference type="Google" id="ProtNLM"/>
    </source>
</evidence>
<protein>
    <recommendedName>
        <fullName evidence="4">Transmembrane protein</fullName>
    </recommendedName>
</protein>
<dbReference type="AlphaFoldDB" id="A0A966HSD8"/>
<gene>
    <name evidence="2" type="ORF">EBX74_04805</name>
</gene>
<reference evidence="2" key="1">
    <citation type="submission" date="2018-10" db="EMBL/GenBank/DDBJ databases">
        <title>Iterative Subtractive Binning of Freshwater Chronoseries Metagenomes Recovers Nearly Complete Genomes from over Four Hundred Novel Species.</title>
        <authorList>
            <person name="Rodriguez-R L.M."/>
            <person name="Tsementzi D."/>
            <person name="Luo C."/>
            <person name="Konstantinidis K.T."/>
        </authorList>
    </citation>
    <scope>NUCLEOTIDE SEQUENCE</scope>
    <source>
        <strain evidence="2">WB8_2A_004</strain>
    </source>
</reference>
<proteinExistence type="predicted"/>
<evidence type="ECO:0000313" key="2">
    <source>
        <dbReference type="EMBL" id="NCU53580.1"/>
    </source>
</evidence>
<organism evidence="2 3">
    <name type="scientific">Candidatus Fonsibacter lacus</name>
    <dbReference type="NCBI Taxonomy" id="2576439"/>
    <lineage>
        <taxon>Bacteria</taxon>
        <taxon>Pseudomonadati</taxon>
        <taxon>Pseudomonadota</taxon>
        <taxon>Alphaproteobacteria</taxon>
        <taxon>Candidatus Pelagibacterales</taxon>
        <taxon>Candidatus Pelagibacterales incertae sedis</taxon>
        <taxon>Candidatus Fonsibacter</taxon>
    </lineage>
</organism>
<evidence type="ECO:0000256" key="1">
    <source>
        <dbReference type="SAM" id="Phobius"/>
    </source>
</evidence>
<evidence type="ECO:0000313" key="3">
    <source>
        <dbReference type="Proteomes" id="UP000747791"/>
    </source>
</evidence>
<dbReference type="EMBL" id="RGOB01000216">
    <property type="protein sequence ID" value="NCU53580.1"/>
    <property type="molecule type" value="Genomic_DNA"/>
</dbReference>